<accession>A0A919RGF0</accession>
<sequence>MAGGPELENASWVKSSLSGVNGDCVEVAVLSDGRRAVRDSKQPEGPELIFTPGEWSAFIGGVKDGEFD</sequence>
<dbReference type="Pfam" id="PF04149">
    <property type="entry name" value="DUF397"/>
    <property type="match status" value="1"/>
</dbReference>
<dbReference type="Proteomes" id="UP000606172">
    <property type="component" value="Unassembled WGS sequence"/>
</dbReference>
<organism evidence="2 3">
    <name type="scientific">Sinosporangium siamense</name>
    <dbReference type="NCBI Taxonomy" id="1367973"/>
    <lineage>
        <taxon>Bacteria</taxon>
        <taxon>Bacillati</taxon>
        <taxon>Actinomycetota</taxon>
        <taxon>Actinomycetes</taxon>
        <taxon>Streptosporangiales</taxon>
        <taxon>Streptosporangiaceae</taxon>
        <taxon>Sinosporangium</taxon>
    </lineage>
</organism>
<dbReference type="InterPro" id="IPR007278">
    <property type="entry name" value="DUF397"/>
</dbReference>
<evidence type="ECO:0000313" key="3">
    <source>
        <dbReference type="Proteomes" id="UP000606172"/>
    </source>
</evidence>
<dbReference type="RefSeq" id="WP_204022673.1">
    <property type="nucleotide sequence ID" value="NZ_BOOW01000009.1"/>
</dbReference>
<name>A0A919RGF0_9ACTN</name>
<dbReference type="AlphaFoldDB" id="A0A919RGF0"/>
<feature type="domain" description="DUF397" evidence="1">
    <location>
        <begin position="10"/>
        <end position="63"/>
    </location>
</feature>
<proteinExistence type="predicted"/>
<evidence type="ECO:0000313" key="2">
    <source>
        <dbReference type="EMBL" id="GII91344.1"/>
    </source>
</evidence>
<protein>
    <submittedName>
        <fullName evidence="2">Transcriptional regulator</fullName>
    </submittedName>
</protein>
<reference evidence="2" key="1">
    <citation type="submission" date="2021-01" db="EMBL/GenBank/DDBJ databases">
        <title>Whole genome shotgun sequence of Sinosporangium siamense NBRC 109515.</title>
        <authorList>
            <person name="Komaki H."/>
            <person name="Tamura T."/>
        </authorList>
    </citation>
    <scope>NUCLEOTIDE SEQUENCE</scope>
    <source>
        <strain evidence="2">NBRC 109515</strain>
    </source>
</reference>
<gene>
    <name evidence="2" type="ORF">Ssi02_15750</name>
</gene>
<keyword evidence="3" id="KW-1185">Reference proteome</keyword>
<evidence type="ECO:0000259" key="1">
    <source>
        <dbReference type="Pfam" id="PF04149"/>
    </source>
</evidence>
<dbReference type="EMBL" id="BOOW01000009">
    <property type="protein sequence ID" value="GII91344.1"/>
    <property type="molecule type" value="Genomic_DNA"/>
</dbReference>
<comment type="caution">
    <text evidence="2">The sequence shown here is derived from an EMBL/GenBank/DDBJ whole genome shotgun (WGS) entry which is preliminary data.</text>
</comment>